<gene>
    <name evidence="1" type="ORF">NP233_g8995</name>
</gene>
<dbReference type="EMBL" id="JANIEX010000768">
    <property type="protein sequence ID" value="KAJ3563354.1"/>
    <property type="molecule type" value="Genomic_DNA"/>
</dbReference>
<evidence type="ECO:0000313" key="2">
    <source>
        <dbReference type="Proteomes" id="UP001213000"/>
    </source>
</evidence>
<evidence type="ECO:0000313" key="1">
    <source>
        <dbReference type="EMBL" id="KAJ3563354.1"/>
    </source>
</evidence>
<dbReference type="Proteomes" id="UP001213000">
    <property type="component" value="Unassembled WGS sequence"/>
</dbReference>
<protein>
    <submittedName>
        <fullName evidence="1">Uncharacterized protein</fullName>
    </submittedName>
</protein>
<organism evidence="1 2">
    <name type="scientific">Leucocoprinus birnbaumii</name>
    <dbReference type="NCBI Taxonomy" id="56174"/>
    <lineage>
        <taxon>Eukaryota</taxon>
        <taxon>Fungi</taxon>
        <taxon>Dikarya</taxon>
        <taxon>Basidiomycota</taxon>
        <taxon>Agaricomycotina</taxon>
        <taxon>Agaricomycetes</taxon>
        <taxon>Agaricomycetidae</taxon>
        <taxon>Agaricales</taxon>
        <taxon>Agaricineae</taxon>
        <taxon>Agaricaceae</taxon>
        <taxon>Leucocoprinus</taxon>
    </lineage>
</organism>
<sequence>MLSQLILLNDMAVSHFLRLSEPSTLSGTYPDSSSSLSSPSYPQDALFITDVVSKQEHAKYDYEALAVAFAQAQQREMHVANPYSLDGKDVDQSSTAIAAVMMGVVPAKGSWNPKKISLFSNMLTMPVEAVQKLQVTMENVEKALRLRQHQAARVAKIQKVQVAVLSHGLGILVQEFNGWLVDTERCAEATAPLNDKDLEYRDFRGQLRTWGLQKADWMWVPWRTGLKKRKKRRKKKERMKRTEG</sequence>
<dbReference type="AlphaFoldDB" id="A0AAD5YNK2"/>
<keyword evidence="2" id="KW-1185">Reference proteome</keyword>
<accession>A0AAD5YNK2</accession>
<comment type="caution">
    <text evidence="1">The sequence shown here is derived from an EMBL/GenBank/DDBJ whole genome shotgun (WGS) entry which is preliminary data.</text>
</comment>
<proteinExistence type="predicted"/>
<name>A0AAD5YNK2_9AGAR</name>
<reference evidence="1" key="1">
    <citation type="submission" date="2022-07" db="EMBL/GenBank/DDBJ databases">
        <title>Genome Sequence of Leucocoprinus birnbaumii.</title>
        <authorList>
            <person name="Buettner E."/>
        </authorList>
    </citation>
    <scope>NUCLEOTIDE SEQUENCE</scope>
    <source>
        <strain evidence="1">VT141</strain>
    </source>
</reference>